<dbReference type="Proteomes" id="UP000199352">
    <property type="component" value="Unassembled WGS sequence"/>
</dbReference>
<sequence>MKLMKIFLATAGAVVMTSACESVPVTRTTSTHTPPSSPSAIALTDTARDKAINAYRQMWRDFAAAGRTSDWQSANLGRHATGTALNKLSQSLYGDNYRGIITKGEPVLNPSVSTMEPAEDPKKIVITDCGDSTNWLKYRKDNGALADDRPGGRQLINSIVEKQADGSWKVSDYGVHDVGSC</sequence>
<organism evidence="2 3">
    <name type="scientific">Lentzea xinjiangensis</name>
    <dbReference type="NCBI Taxonomy" id="402600"/>
    <lineage>
        <taxon>Bacteria</taxon>
        <taxon>Bacillati</taxon>
        <taxon>Actinomycetota</taxon>
        <taxon>Actinomycetes</taxon>
        <taxon>Pseudonocardiales</taxon>
        <taxon>Pseudonocardiaceae</taxon>
        <taxon>Lentzea</taxon>
    </lineage>
</organism>
<feature type="chain" id="PRO_5039407970" description="DUF3828 domain-containing protein" evidence="1">
    <location>
        <begin position="22"/>
        <end position="181"/>
    </location>
</feature>
<dbReference type="EMBL" id="FOFR01000015">
    <property type="protein sequence ID" value="SER77586.1"/>
    <property type="molecule type" value="Genomic_DNA"/>
</dbReference>
<feature type="signal peptide" evidence="1">
    <location>
        <begin position="1"/>
        <end position="21"/>
    </location>
</feature>
<evidence type="ECO:0000313" key="3">
    <source>
        <dbReference type="Proteomes" id="UP000199352"/>
    </source>
</evidence>
<dbReference type="PROSITE" id="PS51257">
    <property type="entry name" value="PROKAR_LIPOPROTEIN"/>
    <property type="match status" value="1"/>
</dbReference>
<reference evidence="3" key="1">
    <citation type="submission" date="2016-10" db="EMBL/GenBank/DDBJ databases">
        <authorList>
            <person name="Varghese N."/>
            <person name="Submissions S."/>
        </authorList>
    </citation>
    <scope>NUCLEOTIDE SEQUENCE [LARGE SCALE GENOMIC DNA]</scope>
    <source>
        <strain evidence="3">CGMCC 4.3525</strain>
    </source>
</reference>
<evidence type="ECO:0000256" key="1">
    <source>
        <dbReference type="SAM" id="SignalP"/>
    </source>
</evidence>
<dbReference type="STRING" id="402600.SAMN05216188_115128"/>
<keyword evidence="1" id="KW-0732">Signal</keyword>
<name>A0A1H9RXP4_9PSEU</name>
<protein>
    <recommendedName>
        <fullName evidence="4">DUF3828 domain-containing protein</fullName>
    </recommendedName>
</protein>
<gene>
    <name evidence="2" type="ORF">SAMN05216188_115128</name>
</gene>
<evidence type="ECO:0000313" key="2">
    <source>
        <dbReference type="EMBL" id="SER77586.1"/>
    </source>
</evidence>
<accession>A0A1H9RXP4</accession>
<keyword evidence="3" id="KW-1185">Reference proteome</keyword>
<dbReference type="AlphaFoldDB" id="A0A1H9RXP4"/>
<evidence type="ECO:0008006" key="4">
    <source>
        <dbReference type="Google" id="ProtNLM"/>
    </source>
</evidence>
<proteinExistence type="predicted"/>